<organism evidence="2 3">
    <name type="scientific">Thermosporothrix hazakensis</name>
    <dbReference type="NCBI Taxonomy" id="644383"/>
    <lineage>
        <taxon>Bacteria</taxon>
        <taxon>Bacillati</taxon>
        <taxon>Chloroflexota</taxon>
        <taxon>Ktedonobacteria</taxon>
        <taxon>Ktedonobacterales</taxon>
        <taxon>Thermosporotrichaceae</taxon>
        <taxon>Thermosporothrix</taxon>
    </lineage>
</organism>
<evidence type="ECO:0000256" key="1">
    <source>
        <dbReference type="SAM" id="Phobius"/>
    </source>
</evidence>
<feature type="transmembrane region" description="Helical" evidence="1">
    <location>
        <begin position="6"/>
        <end position="27"/>
    </location>
</feature>
<sequence>MLGFMILLVFTRPEWLLLPVVLNTLLLIKSWRTPIFRHIIPRIVISLLVFYSLIGGYVMAKLLHP</sequence>
<feature type="transmembrane region" description="Helical" evidence="1">
    <location>
        <begin position="39"/>
        <end position="60"/>
    </location>
</feature>
<comment type="caution">
    <text evidence="2">The sequence shown here is derived from an EMBL/GenBank/DDBJ whole genome shotgun (WGS) entry which is preliminary data.</text>
</comment>
<dbReference type="EMBL" id="QKUF01000042">
    <property type="protein sequence ID" value="PZW20534.1"/>
    <property type="molecule type" value="Genomic_DNA"/>
</dbReference>
<dbReference type="AlphaFoldDB" id="A0A326U4V5"/>
<evidence type="ECO:0000313" key="3">
    <source>
        <dbReference type="Proteomes" id="UP000248806"/>
    </source>
</evidence>
<proteinExistence type="predicted"/>
<evidence type="ECO:0000313" key="2">
    <source>
        <dbReference type="EMBL" id="PZW20534.1"/>
    </source>
</evidence>
<keyword evidence="1" id="KW-0472">Membrane</keyword>
<keyword evidence="3" id="KW-1185">Reference proteome</keyword>
<name>A0A326U4V5_THEHA</name>
<accession>A0A326U4V5</accession>
<reference evidence="2 3" key="1">
    <citation type="submission" date="2018-06" db="EMBL/GenBank/DDBJ databases">
        <title>Genomic Encyclopedia of Archaeal and Bacterial Type Strains, Phase II (KMG-II): from individual species to whole genera.</title>
        <authorList>
            <person name="Goeker M."/>
        </authorList>
    </citation>
    <scope>NUCLEOTIDE SEQUENCE [LARGE SCALE GENOMIC DNA]</scope>
    <source>
        <strain evidence="2 3">ATCC BAA-1881</strain>
    </source>
</reference>
<dbReference type="Proteomes" id="UP000248806">
    <property type="component" value="Unassembled WGS sequence"/>
</dbReference>
<gene>
    <name evidence="2" type="ORF">EI42_05907</name>
</gene>
<keyword evidence="1" id="KW-0812">Transmembrane</keyword>
<protein>
    <submittedName>
        <fullName evidence="2">Uncharacterized protein</fullName>
    </submittedName>
</protein>
<keyword evidence="1" id="KW-1133">Transmembrane helix</keyword>